<feature type="transmembrane region" description="Helical" evidence="7">
    <location>
        <begin position="176"/>
        <end position="197"/>
    </location>
</feature>
<evidence type="ECO:0000256" key="6">
    <source>
        <dbReference type="RuleBase" id="RU000461"/>
    </source>
</evidence>
<evidence type="ECO:0000256" key="7">
    <source>
        <dbReference type="SAM" id="Phobius"/>
    </source>
</evidence>
<keyword evidence="7" id="KW-1133">Transmembrane helix</keyword>
<keyword evidence="2 5" id="KW-0479">Metal-binding</keyword>
<dbReference type="PROSITE" id="PS00086">
    <property type="entry name" value="CYTOCHROME_P450"/>
    <property type="match status" value="1"/>
</dbReference>
<dbReference type="AlphaFoldDB" id="A0AAT9UUT0"/>
<keyword evidence="3 5" id="KW-0408">Iron</keyword>
<dbReference type="Gene3D" id="1.10.630.10">
    <property type="entry name" value="Cytochrome P450"/>
    <property type="match status" value="1"/>
</dbReference>
<dbReference type="EMBL" id="OR117207">
    <property type="protein sequence ID" value="WIM41647.1"/>
    <property type="molecule type" value="mRNA"/>
</dbReference>
<protein>
    <submittedName>
        <fullName evidence="8">Cytochrome P450 18A1</fullName>
    </submittedName>
</protein>
<evidence type="ECO:0000256" key="5">
    <source>
        <dbReference type="PIRSR" id="PIRSR602401-1"/>
    </source>
</evidence>
<dbReference type="PRINTS" id="PR00463">
    <property type="entry name" value="EP450I"/>
</dbReference>
<keyword evidence="7" id="KW-0812">Transmembrane</keyword>
<evidence type="ECO:0000256" key="3">
    <source>
        <dbReference type="ARBA" id="ARBA00023004"/>
    </source>
</evidence>
<accession>A0AAT9UUT0</accession>
<evidence type="ECO:0000256" key="1">
    <source>
        <dbReference type="ARBA" id="ARBA00010617"/>
    </source>
</evidence>
<dbReference type="PANTHER" id="PTHR24300">
    <property type="entry name" value="CYTOCHROME P450 508A4-RELATED"/>
    <property type="match status" value="1"/>
</dbReference>
<dbReference type="InterPro" id="IPR002401">
    <property type="entry name" value="Cyt_P450_E_grp-I"/>
</dbReference>
<feature type="transmembrane region" description="Helical" evidence="7">
    <location>
        <begin position="217"/>
        <end position="237"/>
    </location>
</feature>
<dbReference type="FunFam" id="1.10.630.10:FF:000070">
    <property type="entry name" value="cytochrome P450 18a1"/>
    <property type="match status" value="1"/>
</dbReference>
<comment type="similarity">
    <text evidence="1 6">Belongs to the cytochrome P450 family.</text>
</comment>
<dbReference type="Pfam" id="PF00067">
    <property type="entry name" value="p450"/>
    <property type="match status" value="1"/>
</dbReference>
<dbReference type="InterPro" id="IPR001128">
    <property type="entry name" value="Cyt_P450"/>
</dbReference>
<dbReference type="InterPro" id="IPR036396">
    <property type="entry name" value="Cyt_P450_sf"/>
</dbReference>
<dbReference type="InterPro" id="IPR050182">
    <property type="entry name" value="Cytochrome_P450_fam2"/>
</dbReference>
<dbReference type="GO" id="GO:0006805">
    <property type="term" value="P:xenobiotic metabolic process"/>
    <property type="evidence" value="ECO:0007669"/>
    <property type="project" value="TreeGrafter"/>
</dbReference>
<dbReference type="PANTHER" id="PTHR24300:SF413">
    <property type="entry name" value="CYTOCHROME P450 18A1"/>
    <property type="match status" value="1"/>
</dbReference>
<evidence type="ECO:0000313" key="8">
    <source>
        <dbReference type="EMBL" id="WIM41647.1"/>
    </source>
</evidence>
<dbReference type="GO" id="GO:0020037">
    <property type="term" value="F:heme binding"/>
    <property type="evidence" value="ECO:0007669"/>
    <property type="project" value="InterPro"/>
</dbReference>
<dbReference type="InterPro" id="IPR017972">
    <property type="entry name" value="Cyt_P450_CS"/>
</dbReference>
<comment type="cofactor">
    <cofactor evidence="5">
        <name>heme</name>
        <dbReference type="ChEBI" id="CHEBI:30413"/>
    </cofactor>
</comment>
<dbReference type="GO" id="GO:0016712">
    <property type="term" value="F:oxidoreductase activity, acting on paired donors, with incorporation or reduction of molecular oxygen, reduced flavin or flavoprotein as one donor, and incorporation of one atom of oxygen"/>
    <property type="evidence" value="ECO:0007669"/>
    <property type="project" value="TreeGrafter"/>
</dbReference>
<reference evidence="8" key="1">
    <citation type="submission" date="2023-06" db="EMBL/GenBank/DDBJ databases">
        <title>Identification of Cytochrome P450s in Maconellicoccus hirsutus.</title>
        <authorList>
            <person name="Selvamani S.B."/>
            <person name="Negi N."/>
            <person name="Nagarjuna Reddy K.V."/>
            <person name="Ramasamy G.G."/>
        </authorList>
    </citation>
    <scope>NUCLEOTIDE SEQUENCE</scope>
</reference>
<dbReference type="GO" id="GO:0005737">
    <property type="term" value="C:cytoplasm"/>
    <property type="evidence" value="ECO:0007669"/>
    <property type="project" value="TreeGrafter"/>
</dbReference>
<keyword evidence="7" id="KW-0472">Membrane</keyword>
<dbReference type="GO" id="GO:0006082">
    <property type="term" value="P:organic acid metabolic process"/>
    <property type="evidence" value="ECO:0007669"/>
    <property type="project" value="TreeGrafter"/>
</dbReference>
<organism evidence="8">
    <name type="scientific">Maconellicoccus hirsutus</name>
    <name type="common">Pink hibiscus mealybug</name>
    <dbReference type="NCBI Taxonomy" id="177089"/>
    <lineage>
        <taxon>Eukaryota</taxon>
        <taxon>Metazoa</taxon>
        <taxon>Ecdysozoa</taxon>
        <taxon>Arthropoda</taxon>
        <taxon>Hexapoda</taxon>
        <taxon>Insecta</taxon>
        <taxon>Pterygota</taxon>
        <taxon>Neoptera</taxon>
        <taxon>Paraneoptera</taxon>
        <taxon>Hemiptera</taxon>
        <taxon>Sternorrhyncha</taxon>
        <taxon>Coccoidea</taxon>
        <taxon>Pseudococcidae</taxon>
        <taxon>Maconellicoccus</taxon>
    </lineage>
</organism>
<dbReference type="PRINTS" id="PR00385">
    <property type="entry name" value="P450"/>
</dbReference>
<name>A0AAT9UUT0_MACHI</name>
<feature type="binding site" description="axial binding residue" evidence="5">
    <location>
        <position position="451"/>
    </location>
    <ligand>
        <name>heme</name>
        <dbReference type="ChEBI" id="CHEBI:30413"/>
    </ligand>
    <ligandPart>
        <name>Fe</name>
        <dbReference type="ChEBI" id="CHEBI:18248"/>
    </ligandPart>
</feature>
<keyword evidence="4 6" id="KW-0503">Monooxygenase</keyword>
<feature type="transmembrane region" description="Helical" evidence="7">
    <location>
        <begin position="12"/>
        <end position="30"/>
    </location>
</feature>
<dbReference type="GO" id="GO:0008395">
    <property type="term" value="F:steroid hydroxylase activity"/>
    <property type="evidence" value="ECO:0007669"/>
    <property type="project" value="TreeGrafter"/>
</dbReference>
<evidence type="ECO:0000256" key="2">
    <source>
        <dbReference type="ARBA" id="ARBA00022723"/>
    </source>
</evidence>
<evidence type="ECO:0000256" key="4">
    <source>
        <dbReference type="ARBA" id="ARBA00023033"/>
    </source>
</evidence>
<proteinExistence type="evidence at transcript level"/>
<dbReference type="GO" id="GO:0005506">
    <property type="term" value="F:iron ion binding"/>
    <property type="evidence" value="ECO:0007669"/>
    <property type="project" value="InterPro"/>
</dbReference>
<keyword evidence="6" id="KW-0560">Oxidoreductase</keyword>
<keyword evidence="5 6" id="KW-0349">Heme</keyword>
<sequence length="531" mass="61840">MALRFGRFWNFLDVTTLLLIVTCLIIFILYKKYKNLPPGPWGLPFVGYLCSIINENVHDKYLELSKKYGKIFSVKLGQKNVVIISDPRMIREAFNKEEFSGRPSNEFYKLLGGYGIINTQGHIWREQRRFLHSCLRWFGMTIFNKKNNNQLESRIMGEVRLLLENLKNQKGRPIDLNHGFVISISNIICSLLMSIRFSFNDPIFKNLMVKMEEGFRLFGGIVLLNYFPFLKFFPYFLKEFKKIDENKRQTHQFFQNIIDDHRRTFNESNTRDVLDFYLSEIQRAERNGNSENLFDGKDHNSQIRQIIVDLYTAGMETTKTTLHWSIIYMLHYPDIAKSIQAELDAVVGRKRLPTFEDLPYLPITESTILEVLRKSSVVPLGNSHATMKDVYFRGYRIPKNTEIVPLLYAINNDPELWDSPEKFLPSRFLSSEGRVTKPDHFIPFGSGRRTCLGEFLARMEIFLFFSCILHTFDIQLPKGHTLPSLKGYFGITLNPGAYKVQLIERPFLDDVNASFALPETLSIKRMPVGSH</sequence>
<dbReference type="SUPFAM" id="SSF48264">
    <property type="entry name" value="Cytochrome P450"/>
    <property type="match status" value="1"/>
</dbReference>